<evidence type="ECO:0000256" key="1">
    <source>
        <dbReference type="SAM" id="MobiDB-lite"/>
    </source>
</evidence>
<reference evidence="3" key="1">
    <citation type="journal article" date="2020" name="Nature">
        <title>Giant virus diversity and host interactions through global metagenomics.</title>
        <authorList>
            <person name="Schulz F."/>
            <person name="Roux S."/>
            <person name="Paez-Espino D."/>
            <person name="Jungbluth S."/>
            <person name="Walsh D.A."/>
            <person name="Denef V.J."/>
            <person name="McMahon K.D."/>
            <person name="Konstantinidis K.T."/>
            <person name="Eloe-Fadrosh E.A."/>
            <person name="Kyrpides N.C."/>
            <person name="Woyke T."/>
        </authorList>
    </citation>
    <scope>NUCLEOTIDE SEQUENCE</scope>
    <source>
        <strain evidence="3">GVMAG-M-3300023184-165</strain>
    </source>
</reference>
<keyword evidence="2" id="KW-0472">Membrane</keyword>
<feature type="region of interest" description="Disordered" evidence="1">
    <location>
        <begin position="1"/>
        <end position="49"/>
    </location>
</feature>
<feature type="compositionally biased region" description="Polar residues" evidence="1">
    <location>
        <begin position="63"/>
        <end position="73"/>
    </location>
</feature>
<feature type="compositionally biased region" description="Polar residues" evidence="1">
    <location>
        <begin position="80"/>
        <end position="92"/>
    </location>
</feature>
<dbReference type="EMBL" id="MN740003">
    <property type="protein sequence ID" value="QHT82736.1"/>
    <property type="molecule type" value="Genomic_DNA"/>
</dbReference>
<sequence>MSSDSTSIMDLPTDPVGGGSIGGNISLSANEKIGHGQGQGPSSPGGVSLDQTTIQQIVNGLQQASSTGATQLPSRDIPRNTESIMQDPQVQPTYIPPAPTKDYITEEEDNEDIIHNYNKKEQYGDSLDQLYDEIQIPLLIAVLYFLFQLPIFKRYLYKFFPALFSKDGNINLYGFVFTSALFGMLYYFLSKVMTHFSRF</sequence>
<feature type="region of interest" description="Disordered" evidence="1">
    <location>
        <begin position="63"/>
        <end position="101"/>
    </location>
</feature>
<feature type="transmembrane region" description="Helical" evidence="2">
    <location>
        <begin position="172"/>
        <end position="189"/>
    </location>
</feature>
<name>A0A6C0HRH5_9ZZZZ</name>
<keyword evidence="2" id="KW-0812">Transmembrane</keyword>
<organism evidence="3">
    <name type="scientific">viral metagenome</name>
    <dbReference type="NCBI Taxonomy" id="1070528"/>
    <lineage>
        <taxon>unclassified sequences</taxon>
        <taxon>metagenomes</taxon>
        <taxon>organismal metagenomes</taxon>
    </lineage>
</organism>
<evidence type="ECO:0000256" key="2">
    <source>
        <dbReference type="SAM" id="Phobius"/>
    </source>
</evidence>
<keyword evidence="2" id="KW-1133">Transmembrane helix</keyword>
<proteinExistence type="predicted"/>
<protein>
    <submittedName>
        <fullName evidence="3">Uncharacterized protein</fullName>
    </submittedName>
</protein>
<evidence type="ECO:0000313" key="3">
    <source>
        <dbReference type="EMBL" id="QHT82736.1"/>
    </source>
</evidence>
<accession>A0A6C0HRH5</accession>
<feature type="transmembrane region" description="Helical" evidence="2">
    <location>
        <begin position="134"/>
        <end position="152"/>
    </location>
</feature>
<dbReference type="AlphaFoldDB" id="A0A6C0HRH5"/>